<evidence type="ECO:0000313" key="3">
    <source>
        <dbReference type="RefSeq" id="XP_035670163.1"/>
    </source>
</evidence>
<reference evidence="3" key="2">
    <citation type="submission" date="2025-08" db="UniProtKB">
        <authorList>
            <consortium name="RefSeq"/>
        </authorList>
    </citation>
    <scope>IDENTIFICATION</scope>
    <source>
        <strain evidence="3">S238N-H82</strain>
        <tissue evidence="3">Testes</tissue>
    </source>
</reference>
<dbReference type="Gene3D" id="1.10.1170.10">
    <property type="entry name" value="Inhibitor Of Apoptosis Protein (2mihbC-IAP-1), Chain A"/>
    <property type="match status" value="2"/>
</dbReference>
<evidence type="ECO:0000313" key="2">
    <source>
        <dbReference type="Proteomes" id="UP000001554"/>
    </source>
</evidence>
<dbReference type="OMA" id="WSEHARC"/>
<dbReference type="InterPro" id="IPR001370">
    <property type="entry name" value="BIR_rpt"/>
</dbReference>
<accession>A0A9J7KUM5</accession>
<evidence type="ECO:0000256" key="1">
    <source>
        <dbReference type="SAM" id="MobiDB-lite"/>
    </source>
</evidence>
<dbReference type="PROSITE" id="PS50143">
    <property type="entry name" value="BIR_REPEAT_2"/>
    <property type="match status" value="2"/>
</dbReference>
<keyword evidence="2" id="KW-1185">Reference proteome</keyword>
<sequence length="343" mass="38302">MAHNRQREGMAYSRSTDVHRVPAGPDTDTPSPGASVPGSDDTQCTSAYDAADTALSQYSQELVRLGSFSSWPVDHSIEPRTLAKAGLYYSGESDVVVCFSCHGQLGGWNDRESPTERHYREHKDCAFARELFEKERESKKSFDCADSLIRLPENLHCTDSSLSPFQRESVSPSSIDDKKKHEFIRTDTFCENSRNMSMQYVRGRANDADHVLPSSGTSKQGYYNASFIQTNNMSGQKTWTGAGSVSVQICGPNCPKDLNTEIHRIHTYFGWPDNVPVTPGELAKLGFFYLGVRDKVECAFCGGVLHQWERGDDPEVEHRRHYPHCPFMRNCATSNVPLLVGSD</sequence>
<dbReference type="CDD" id="cd00022">
    <property type="entry name" value="BIR"/>
    <property type="match status" value="2"/>
</dbReference>
<dbReference type="RefSeq" id="XP_035670163.1">
    <property type="nucleotide sequence ID" value="XM_035814270.1"/>
</dbReference>
<feature type="non-terminal residue" evidence="3">
    <location>
        <position position="343"/>
    </location>
</feature>
<dbReference type="InterPro" id="IPR050784">
    <property type="entry name" value="IAP"/>
</dbReference>
<organism evidence="2 3">
    <name type="scientific">Branchiostoma floridae</name>
    <name type="common">Florida lancelet</name>
    <name type="synonym">Amphioxus</name>
    <dbReference type="NCBI Taxonomy" id="7739"/>
    <lineage>
        <taxon>Eukaryota</taxon>
        <taxon>Metazoa</taxon>
        <taxon>Chordata</taxon>
        <taxon>Cephalochordata</taxon>
        <taxon>Leptocardii</taxon>
        <taxon>Amphioxiformes</taxon>
        <taxon>Branchiostomatidae</taxon>
        <taxon>Branchiostoma</taxon>
    </lineage>
</organism>
<protein>
    <submittedName>
        <fullName evidence="3">Baculoviral IAP repeat-containing protein 3-like</fullName>
    </submittedName>
</protein>
<dbReference type="AlphaFoldDB" id="A0A9J7KUM5"/>
<dbReference type="GeneID" id="118411783"/>
<reference evidence="2" key="1">
    <citation type="journal article" date="2020" name="Nat. Ecol. Evol.">
        <title>Deeply conserved synteny resolves early events in vertebrate evolution.</title>
        <authorList>
            <person name="Simakov O."/>
            <person name="Marletaz F."/>
            <person name="Yue J.X."/>
            <person name="O'Connell B."/>
            <person name="Jenkins J."/>
            <person name="Brandt A."/>
            <person name="Calef R."/>
            <person name="Tung C.H."/>
            <person name="Huang T.K."/>
            <person name="Schmutz J."/>
            <person name="Satoh N."/>
            <person name="Yu J.K."/>
            <person name="Putnam N.H."/>
            <person name="Green R.E."/>
            <person name="Rokhsar D.S."/>
        </authorList>
    </citation>
    <scope>NUCLEOTIDE SEQUENCE [LARGE SCALE GENOMIC DNA]</scope>
    <source>
        <strain evidence="2">S238N-H82</strain>
    </source>
</reference>
<feature type="region of interest" description="Disordered" evidence="1">
    <location>
        <begin position="1"/>
        <end position="43"/>
    </location>
</feature>
<dbReference type="KEGG" id="bfo:118411783"/>
<gene>
    <name evidence="3" type="primary">LOC118411783</name>
</gene>
<proteinExistence type="predicted"/>
<name>A0A9J7KUM5_BRAFL</name>
<dbReference type="PANTHER" id="PTHR10044:SF139">
    <property type="entry name" value="DEATH-ASSOCIATED INHIBITOR OF APOPTOSIS 2"/>
    <property type="match status" value="1"/>
</dbReference>
<dbReference type="OrthoDB" id="4034597at2759"/>
<dbReference type="SMART" id="SM00238">
    <property type="entry name" value="BIR"/>
    <property type="match status" value="2"/>
</dbReference>
<dbReference type="PANTHER" id="PTHR10044">
    <property type="entry name" value="INHIBITOR OF APOPTOSIS"/>
    <property type="match status" value="1"/>
</dbReference>
<dbReference type="FunFam" id="1.10.1170.10:FF:000025">
    <property type="entry name" value="Baculoviral IAP repeat containing 7"/>
    <property type="match status" value="1"/>
</dbReference>
<dbReference type="SUPFAM" id="SSF57924">
    <property type="entry name" value="Inhibitor of apoptosis (IAP) repeat"/>
    <property type="match status" value="2"/>
</dbReference>
<dbReference type="Proteomes" id="UP000001554">
    <property type="component" value="Chromosome 3"/>
</dbReference>
<dbReference type="Pfam" id="PF00653">
    <property type="entry name" value="BIR"/>
    <property type="match status" value="2"/>
</dbReference>